<dbReference type="EMBL" id="JARPMG010000002">
    <property type="protein sequence ID" value="KAJ8102615.1"/>
    <property type="molecule type" value="Genomic_DNA"/>
</dbReference>
<protein>
    <submittedName>
        <fullName evidence="2">Uncharacterized protein</fullName>
    </submittedName>
</protein>
<dbReference type="Proteomes" id="UP001217417">
    <property type="component" value="Unassembled WGS sequence"/>
</dbReference>
<organism evidence="2 3">
    <name type="scientific">Lipomyces tetrasporus</name>
    <dbReference type="NCBI Taxonomy" id="54092"/>
    <lineage>
        <taxon>Eukaryota</taxon>
        <taxon>Fungi</taxon>
        <taxon>Dikarya</taxon>
        <taxon>Ascomycota</taxon>
        <taxon>Saccharomycotina</taxon>
        <taxon>Lipomycetes</taxon>
        <taxon>Lipomycetales</taxon>
        <taxon>Lipomycetaceae</taxon>
        <taxon>Lipomyces</taxon>
    </lineage>
</organism>
<keyword evidence="3" id="KW-1185">Reference proteome</keyword>
<evidence type="ECO:0000256" key="1">
    <source>
        <dbReference type="SAM" id="MobiDB-lite"/>
    </source>
</evidence>
<reference evidence="2" key="1">
    <citation type="submission" date="2023-03" db="EMBL/GenBank/DDBJ databases">
        <title>Near-Complete genome sequence of Lipomyces tetrasporous NRRL Y-64009, an oleaginous yeast capable of growing on lignocellulosic hydrolysates.</title>
        <authorList>
            <consortium name="Lawrence Berkeley National Laboratory"/>
            <person name="Jagtap S.S."/>
            <person name="Liu J.-J."/>
            <person name="Walukiewicz H.E."/>
            <person name="Pangilinan J."/>
            <person name="Lipzen A."/>
            <person name="Ahrendt S."/>
            <person name="Koriabine M."/>
            <person name="Cobaugh K."/>
            <person name="Salamov A."/>
            <person name="Yoshinaga Y."/>
            <person name="Ng V."/>
            <person name="Daum C."/>
            <person name="Grigoriev I.V."/>
            <person name="Slininger P.J."/>
            <person name="Dien B.S."/>
            <person name="Jin Y.-S."/>
            <person name="Rao C.V."/>
        </authorList>
    </citation>
    <scope>NUCLEOTIDE SEQUENCE</scope>
    <source>
        <strain evidence="2">NRRL Y-64009</strain>
    </source>
</reference>
<dbReference type="AlphaFoldDB" id="A0AAD7QWK5"/>
<dbReference type="RefSeq" id="XP_056046065.1">
    <property type="nucleotide sequence ID" value="XM_056186606.1"/>
</dbReference>
<name>A0AAD7QWK5_9ASCO</name>
<evidence type="ECO:0000313" key="3">
    <source>
        <dbReference type="Proteomes" id="UP001217417"/>
    </source>
</evidence>
<comment type="caution">
    <text evidence="2">The sequence shown here is derived from an EMBL/GenBank/DDBJ whole genome shotgun (WGS) entry which is preliminary data.</text>
</comment>
<dbReference type="GeneID" id="80881772"/>
<feature type="region of interest" description="Disordered" evidence="1">
    <location>
        <begin position="202"/>
        <end position="221"/>
    </location>
</feature>
<accession>A0AAD7QWK5</accession>
<proteinExistence type="predicted"/>
<gene>
    <name evidence="2" type="ORF">POJ06DRAFT_245128</name>
</gene>
<sequence>MHPIITELTPVEEKMLRDRGVGESFGIVDCSDDFEMDRRERRYSDMSIASDSGGGGFGSVESMDMLMAQVDENGVEYGYEENDDYDDLGIGEGVILLDDNAEIWRADRFSESSRGLAPAPVNSVVAISPGTVGSMQLDADSRSASSKLIQQQHADPMMIQHLPHCQYQQHPQLPLQYTKQFPPQLSPQPECPFSMQAQLAVLDSPRKRKRRKSSFQREGIQKIRVDYNRSDRSYVEASGRD</sequence>
<evidence type="ECO:0000313" key="2">
    <source>
        <dbReference type="EMBL" id="KAJ8102615.1"/>
    </source>
</evidence>